<feature type="transmembrane region" description="Helical" evidence="1">
    <location>
        <begin position="24"/>
        <end position="45"/>
    </location>
</feature>
<accession>A0AA35RJQ9</accession>
<evidence type="ECO:0000256" key="1">
    <source>
        <dbReference type="SAM" id="Phobius"/>
    </source>
</evidence>
<keyword evidence="3" id="KW-1185">Reference proteome</keyword>
<feature type="transmembrane region" description="Helical" evidence="1">
    <location>
        <begin position="244"/>
        <end position="264"/>
    </location>
</feature>
<comment type="caution">
    <text evidence="2">The sequence shown here is derived from an EMBL/GenBank/DDBJ whole genome shotgun (WGS) entry which is preliminary data.</text>
</comment>
<feature type="transmembrane region" description="Helical" evidence="1">
    <location>
        <begin position="80"/>
        <end position="102"/>
    </location>
</feature>
<keyword evidence="1" id="KW-0812">Transmembrane</keyword>
<feature type="transmembrane region" description="Helical" evidence="1">
    <location>
        <begin position="203"/>
        <end position="224"/>
    </location>
</feature>
<evidence type="ECO:0000313" key="3">
    <source>
        <dbReference type="Proteomes" id="UP001174909"/>
    </source>
</evidence>
<organism evidence="2 3">
    <name type="scientific">Geodia barretti</name>
    <name type="common">Barrett's horny sponge</name>
    <dbReference type="NCBI Taxonomy" id="519541"/>
    <lineage>
        <taxon>Eukaryota</taxon>
        <taxon>Metazoa</taxon>
        <taxon>Porifera</taxon>
        <taxon>Demospongiae</taxon>
        <taxon>Heteroscleromorpha</taxon>
        <taxon>Tetractinellida</taxon>
        <taxon>Astrophorina</taxon>
        <taxon>Geodiidae</taxon>
        <taxon>Geodia</taxon>
    </lineage>
</organism>
<proteinExistence type="predicted"/>
<feature type="transmembrane region" description="Helical" evidence="1">
    <location>
        <begin position="123"/>
        <end position="147"/>
    </location>
</feature>
<dbReference type="AlphaFoldDB" id="A0AA35RJQ9"/>
<dbReference type="EMBL" id="CASHTH010001131">
    <property type="protein sequence ID" value="CAI8011866.1"/>
    <property type="molecule type" value="Genomic_DNA"/>
</dbReference>
<dbReference type="PANTHER" id="PTHR31272:SF4">
    <property type="entry name" value="CYTOCHROME C-TYPE BIOGENESIS PROTEIN HI_1454-RELATED"/>
    <property type="match status" value="1"/>
</dbReference>
<feature type="transmembrane region" description="Helical" evidence="1">
    <location>
        <begin position="276"/>
        <end position="300"/>
    </location>
</feature>
<dbReference type="Proteomes" id="UP001174909">
    <property type="component" value="Unassembled WGS sequence"/>
</dbReference>
<keyword evidence="1" id="KW-0472">Membrane</keyword>
<keyword evidence="1" id="KW-1133">Transmembrane helix</keyword>
<dbReference type="PANTHER" id="PTHR31272">
    <property type="entry name" value="CYTOCHROME C-TYPE BIOGENESIS PROTEIN HI_1454-RELATED"/>
    <property type="match status" value="1"/>
</dbReference>
<protein>
    <submittedName>
        <fullName evidence="2">Mercury resistance probable Hg transport protein</fullName>
    </submittedName>
</protein>
<dbReference type="InterPro" id="IPR051790">
    <property type="entry name" value="Cytochrome_c-biogenesis_DsbD"/>
</dbReference>
<feature type="transmembrane region" description="Helical" evidence="1">
    <location>
        <begin position="159"/>
        <end position="182"/>
    </location>
</feature>
<name>A0AA35RJQ9_GEOBA</name>
<reference evidence="2" key="1">
    <citation type="submission" date="2023-03" db="EMBL/GenBank/DDBJ databases">
        <authorList>
            <person name="Steffen K."/>
            <person name="Cardenas P."/>
        </authorList>
    </citation>
    <scope>NUCLEOTIDE SEQUENCE</scope>
</reference>
<sequence length="307" mass="31522">MTTPVETPTTATTLWDRLPVSRSVVLAALIAAVAYAIAIVGALLLRSTEGIDGVNRFVELLSGSSGSGLSNAGIKLGFAYAVGAASAVNPCGFAMLPAYLGLYVSGGSGERENRRPIVLVARAIMVGLTVSAGFVVLFGLVGLVLGFGSQAIVVAALPYVGLAIGVLLIGAGAFMASGGKIYTSLAQRAASRIGDPSQTNLPGYLLFGISYGLASLSCTLPLFLAVLGVGAGLSSGWLDTLGQFVLYAAGMGSVIMALTLGMALARSVMVRWLRAILPYVGVVGAWLMVVAGVYIMFYWLTIGRDLF</sequence>
<gene>
    <name evidence="2" type="ORF">GBAR_LOCUS7621</name>
</gene>
<evidence type="ECO:0000313" key="2">
    <source>
        <dbReference type="EMBL" id="CAI8011866.1"/>
    </source>
</evidence>